<dbReference type="EMBL" id="AMFJ01021624">
    <property type="protein sequence ID" value="EKD66501.1"/>
    <property type="molecule type" value="Genomic_DNA"/>
</dbReference>
<dbReference type="AlphaFoldDB" id="K2AXK2"/>
<keyword evidence="1" id="KW-0472">Membrane</keyword>
<evidence type="ECO:0000313" key="3">
    <source>
        <dbReference type="EMBL" id="EKD66501.1"/>
    </source>
</evidence>
<feature type="chain" id="PRO_5017365748" evidence="2">
    <location>
        <begin position="19"/>
        <end position="119"/>
    </location>
</feature>
<sequence length="119" mass="13407">MNLIKKVWLSTIALVALAQDTYAAMDLWKNNISGGMKWTEESAPNAVQTLLTNALKFIWVVAVVYAIYGWFLILTAGWKDDNVKKWKTILIQAAIWIIVIFLANSLVQFIFGLTGGTWN</sequence>
<evidence type="ECO:0000256" key="1">
    <source>
        <dbReference type="SAM" id="Phobius"/>
    </source>
</evidence>
<feature type="transmembrane region" description="Helical" evidence="1">
    <location>
        <begin position="57"/>
        <end position="77"/>
    </location>
</feature>
<name>K2AXK2_9BACT</name>
<proteinExistence type="predicted"/>
<gene>
    <name evidence="3" type="ORF">ACD_49C00038G0035</name>
</gene>
<accession>K2AXK2</accession>
<feature type="signal peptide" evidence="2">
    <location>
        <begin position="1"/>
        <end position="18"/>
    </location>
</feature>
<keyword evidence="1" id="KW-1133">Transmembrane helix</keyword>
<organism evidence="3">
    <name type="scientific">uncultured bacterium</name>
    <name type="common">gcode 4</name>
    <dbReference type="NCBI Taxonomy" id="1234023"/>
    <lineage>
        <taxon>Bacteria</taxon>
        <taxon>environmental samples</taxon>
    </lineage>
</organism>
<feature type="transmembrane region" description="Helical" evidence="1">
    <location>
        <begin position="89"/>
        <end position="111"/>
    </location>
</feature>
<keyword evidence="2" id="KW-0732">Signal</keyword>
<protein>
    <submittedName>
        <fullName evidence="3">Uncharacterized protein</fullName>
    </submittedName>
</protein>
<comment type="caution">
    <text evidence="3">The sequence shown here is derived from an EMBL/GenBank/DDBJ whole genome shotgun (WGS) entry which is preliminary data.</text>
</comment>
<keyword evidence="1" id="KW-0812">Transmembrane</keyword>
<evidence type="ECO:0000256" key="2">
    <source>
        <dbReference type="SAM" id="SignalP"/>
    </source>
</evidence>
<reference evidence="3" key="1">
    <citation type="journal article" date="2012" name="Science">
        <title>Fermentation, hydrogen, and sulfur metabolism in multiple uncultivated bacterial phyla.</title>
        <authorList>
            <person name="Wrighton K.C."/>
            <person name="Thomas B.C."/>
            <person name="Sharon I."/>
            <person name="Miller C.S."/>
            <person name="Castelle C.J."/>
            <person name="VerBerkmoes N.C."/>
            <person name="Wilkins M.J."/>
            <person name="Hettich R.L."/>
            <person name="Lipton M.S."/>
            <person name="Williams K.H."/>
            <person name="Long P.E."/>
            <person name="Banfield J.F."/>
        </authorList>
    </citation>
    <scope>NUCLEOTIDE SEQUENCE [LARGE SCALE GENOMIC DNA]</scope>
</reference>